<gene>
    <name evidence="1" type="ORF">MILVUS5_LOCUS7582</name>
</gene>
<accession>A0ACB0IYP6</accession>
<proteinExistence type="predicted"/>
<comment type="caution">
    <text evidence="1">The sequence shown here is derived from an EMBL/GenBank/DDBJ whole genome shotgun (WGS) entry which is preliminary data.</text>
</comment>
<organism evidence="1 2">
    <name type="scientific">Trifolium pratense</name>
    <name type="common">Red clover</name>
    <dbReference type="NCBI Taxonomy" id="57577"/>
    <lineage>
        <taxon>Eukaryota</taxon>
        <taxon>Viridiplantae</taxon>
        <taxon>Streptophyta</taxon>
        <taxon>Embryophyta</taxon>
        <taxon>Tracheophyta</taxon>
        <taxon>Spermatophyta</taxon>
        <taxon>Magnoliopsida</taxon>
        <taxon>eudicotyledons</taxon>
        <taxon>Gunneridae</taxon>
        <taxon>Pentapetalae</taxon>
        <taxon>rosids</taxon>
        <taxon>fabids</taxon>
        <taxon>Fabales</taxon>
        <taxon>Fabaceae</taxon>
        <taxon>Papilionoideae</taxon>
        <taxon>50 kb inversion clade</taxon>
        <taxon>NPAAA clade</taxon>
        <taxon>Hologalegina</taxon>
        <taxon>IRL clade</taxon>
        <taxon>Trifolieae</taxon>
        <taxon>Trifolium</taxon>
    </lineage>
</organism>
<evidence type="ECO:0000313" key="1">
    <source>
        <dbReference type="EMBL" id="CAJ2637200.1"/>
    </source>
</evidence>
<sequence>MAMLLAIIVISAAADSYSSSPPPYEPPPIVGRASNTLEVKTLEGQGVPLDQAVSNLPKIKAEVQNSQLDLKLRQAESNNVTINVNPNGSGDFMTITEAINSIPAPNSRRVVVFIAPGLYREKIVIPQDLDFITFLGDATKKPIITGNDKASTIGSDGEPLTTFKSATVAVDADYFIAINIVFVNTASPRIGSNDDQAVALRVSGNKCAFYNSDFYGFQDTLYDHKGIHYFKGCKIQGTVDFIFGNGRSLYQGCTINSIAQNVGFITAQKRSSLTTDDSGFSILNSKVIGSGRVYLGRPWGDYSRVIFSYTYMDNLVLPQGWVDTMDDGDHHLSVFYAEYKCTGPGSNFAGRLPWIQRLSDKDAQEFIRVHFIYGETWLITSGGARTLVQGCTFLINILIYIYI</sequence>
<evidence type="ECO:0000313" key="2">
    <source>
        <dbReference type="Proteomes" id="UP001177021"/>
    </source>
</evidence>
<keyword evidence="2" id="KW-1185">Reference proteome</keyword>
<dbReference type="Proteomes" id="UP001177021">
    <property type="component" value="Unassembled WGS sequence"/>
</dbReference>
<name>A0ACB0IYP6_TRIPR</name>
<protein>
    <submittedName>
        <fullName evidence="1">Uncharacterized protein</fullName>
    </submittedName>
</protein>
<dbReference type="EMBL" id="CASHSV030000013">
    <property type="protein sequence ID" value="CAJ2637200.1"/>
    <property type="molecule type" value="Genomic_DNA"/>
</dbReference>
<reference evidence="1" key="1">
    <citation type="submission" date="2023-10" db="EMBL/GenBank/DDBJ databases">
        <authorList>
            <person name="Rodriguez Cubillos JULIANA M."/>
            <person name="De Vega J."/>
        </authorList>
    </citation>
    <scope>NUCLEOTIDE SEQUENCE</scope>
</reference>